<proteinExistence type="predicted"/>
<evidence type="ECO:0000313" key="2">
    <source>
        <dbReference type="EMBL" id="OGN27091.1"/>
    </source>
</evidence>
<evidence type="ECO:0000313" key="3">
    <source>
        <dbReference type="Proteomes" id="UP000178444"/>
    </source>
</evidence>
<dbReference type="InterPro" id="IPR002934">
    <property type="entry name" value="Polymerase_NTP_transf_dom"/>
</dbReference>
<organism evidence="2 3">
    <name type="scientific">Candidatus Yanofskybacteria bacterium RIFCSPLOWO2_01_FULL_49_17</name>
    <dbReference type="NCBI Taxonomy" id="1802700"/>
    <lineage>
        <taxon>Bacteria</taxon>
        <taxon>Candidatus Yanofskyibacteriota</taxon>
    </lineage>
</organism>
<feature type="domain" description="Polymerase nucleotidyl transferase" evidence="1">
    <location>
        <begin position="103"/>
        <end position="139"/>
    </location>
</feature>
<dbReference type="Proteomes" id="UP000178444">
    <property type="component" value="Unassembled WGS sequence"/>
</dbReference>
<dbReference type="AlphaFoldDB" id="A0A1F8GP35"/>
<sequence length="327" mass="38158">MLKDAVLATLSYYDTLDFPLTGFEMWRYLVNPQRLVRKKTVVGEFSLADIIKELDQLKKSKTLEEQFGFYMLAGRKELVELRLEREKIAAQKWRLLRRRARWLQLTPWVRGIFVSGSMALGNTTEESDYDLLVIMKAGRLYAGRLLLSALTSLMRSRRTRYECVAPDKFCFNHYITVDHLRIEHESLYNAQTYTRLVPLIIDKKLAGQFFSANLWINKYVYNFSPWLETAHREIKESKILRAVAIGIEWVLDQTLGDYFEKPARSYQQNRIKNNPATYESGGRVVFTDNELEFHPRSFERTILAAYNALARRYSFSGSEESDSGLSP</sequence>
<dbReference type="GO" id="GO:0016779">
    <property type="term" value="F:nucleotidyltransferase activity"/>
    <property type="evidence" value="ECO:0007669"/>
    <property type="project" value="InterPro"/>
</dbReference>
<gene>
    <name evidence="2" type="ORF">A2941_00110</name>
</gene>
<dbReference type="SUPFAM" id="SSF81301">
    <property type="entry name" value="Nucleotidyltransferase"/>
    <property type="match status" value="1"/>
</dbReference>
<dbReference type="Pfam" id="PF01909">
    <property type="entry name" value="NTP_transf_2"/>
    <property type="match status" value="1"/>
</dbReference>
<dbReference type="CDD" id="cd05403">
    <property type="entry name" value="NT_KNTase_like"/>
    <property type="match status" value="1"/>
</dbReference>
<evidence type="ECO:0000259" key="1">
    <source>
        <dbReference type="Pfam" id="PF01909"/>
    </source>
</evidence>
<dbReference type="EMBL" id="MGKO01000016">
    <property type="protein sequence ID" value="OGN27091.1"/>
    <property type="molecule type" value="Genomic_DNA"/>
</dbReference>
<dbReference type="InterPro" id="IPR043519">
    <property type="entry name" value="NT_sf"/>
</dbReference>
<comment type="caution">
    <text evidence="2">The sequence shown here is derived from an EMBL/GenBank/DDBJ whole genome shotgun (WGS) entry which is preliminary data.</text>
</comment>
<reference evidence="2 3" key="1">
    <citation type="journal article" date="2016" name="Nat. Commun.">
        <title>Thousands of microbial genomes shed light on interconnected biogeochemical processes in an aquifer system.</title>
        <authorList>
            <person name="Anantharaman K."/>
            <person name="Brown C.T."/>
            <person name="Hug L.A."/>
            <person name="Sharon I."/>
            <person name="Castelle C.J."/>
            <person name="Probst A.J."/>
            <person name="Thomas B.C."/>
            <person name="Singh A."/>
            <person name="Wilkins M.J."/>
            <person name="Karaoz U."/>
            <person name="Brodie E.L."/>
            <person name="Williams K.H."/>
            <person name="Hubbard S.S."/>
            <person name="Banfield J.F."/>
        </authorList>
    </citation>
    <scope>NUCLEOTIDE SEQUENCE [LARGE SCALE GENOMIC DNA]</scope>
</reference>
<protein>
    <recommendedName>
        <fullName evidence="1">Polymerase nucleotidyl transferase domain-containing protein</fullName>
    </recommendedName>
</protein>
<accession>A0A1F8GP35</accession>
<name>A0A1F8GP35_9BACT</name>